<keyword evidence="3" id="KW-1185">Reference proteome</keyword>
<accession>A0A6N7PMH5</accession>
<proteinExistence type="predicted"/>
<dbReference type="RefSeq" id="WP_153820068.1">
    <property type="nucleotide sequence ID" value="NZ_WJIE01000004.1"/>
</dbReference>
<gene>
    <name evidence="2" type="ORF">GF068_14885</name>
</gene>
<dbReference type="InterPro" id="IPR038740">
    <property type="entry name" value="BioF2-like_GNAT_dom"/>
</dbReference>
<comment type="caution">
    <text evidence="2">The sequence shown here is derived from an EMBL/GenBank/DDBJ whole genome shotgun (WGS) entry which is preliminary data.</text>
</comment>
<name>A0A6N7PMH5_9BACT</name>
<dbReference type="Pfam" id="PF13480">
    <property type="entry name" value="Acetyltransf_6"/>
    <property type="match status" value="1"/>
</dbReference>
<dbReference type="SUPFAM" id="SSF55729">
    <property type="entry name" value="Acyl-CoA N-acyltransferases (Nat)"/>
    <property type="match status" value="1"/>
</dbReference>
<dbReference type="EMBL" id="WJIE01000004">
    <property type="protein sequence ID" value="MRG93208.1"/>
    <property type="molecule type" value="Genomic_DNA"/>
</dbReference>
<reference evidence="2 3" key="1">
    <citation type="submission" date="2019-10" db="EMBL/GenBank/DDBJ databases">
        <title>A soil myxobacterium in the family Polyangiaceae.</title>
        <authorList>
            <person name="Li Y."/>
            <person name="Wang J."/>
        </authorList>
    </citation>
    <scope>NUCLEOTIDE SEQUENCE [LARGE SCALE GENOMIC DNA]</scope>
    <source>
        <strain evidence="2 3">DSM 14734</strain>
    </source>
</reference>
<dbReference type="InterPro" id="IPR016181">
    <property type="entry name" value="Acyl_CoA_acyltransferase"/>
</dbReference>
<feature type="domain" description="BioF2-like acetyltransferase" evidence="1">
    <location>
        <begin position="185"/>
        <end position="331"/>
    </location>
</feature>
<evidence type="ECO:0000259" key="1">
    <source>
        <dbReference type="Pfam" id="PF13480"/>
    </source>
</evidence>
<dbReference type="AlphaFoldDB" id="A0A6N7PMH5"/>
<dbReference type="OrthoDB" id="213519at2"/>
<dbReference type="Gene3D" id="3.40.630.30">
    <property type="match status" value="1"/>
</dbReference>
<dbReference type="Proteomes" id="UP000440224">
    <property type="component" value="Unassembled WGS sequence"/>
</dbReference>
<protein>
    <submittedName>
        <fullName evidence="2">GNAT family N-acetyltransferase</fullName>
    </submittedName>
</protein>
<evidence type="ECO:0000313" key="3">
    <source>
        <dbReference type="Proteomes" id="UP000440224"/>
    </source>
</evidence>
<organism evidence="2 3">
    <name type="scientific">Polyangium spumosum</name>
    <dbReference type="NCBI Taxonomy" id="889282"/>
    <lineage>
        <taxon>Bacteria</taxon>
        <taxon>Pseudomonadati</taxon>
        <taxon>Myxococcota</taxon>
        <taxon>Polyangia</taxon>
        <taxon>Polyangiales</taxon>
        <taxon>Polyangiaceae</taxon>
        <taxon>Polyangium</taxon>
    </lineage>
</organism>
<dbReference type="GO" id="GO:0016740">
    <property type="term" value="F:transferase activity"/>
    <property type="evidence" value="ECO:0007669"/>
    <property type="project" value="UniProtKB-KW"/>
</dbReference>
<keyword evidence="2" id="KW-0808">Transferase</keyword>
<evidence type="ECO:0000313" key="2">
    <source>
        <dbReference type="EMBL" id="MRG93208.1"/>
    </source>
</evidence>
<sequence length="375" mass="40435">MQELELRQKPTSAGADEPVRAAISTQRFTGAASLALVGGAWDTLDGLQETPMQERLWTESWLSASGTSDRLRVLWANAPCELPAIAAFVHHGGLSPSLMPAGAVELGEPVDLSRGGPAALGALCRALAREPHPIHLPRIVASSPTIAALRAAYRRRGVVRIAPAKPYPFVPLDASWVEPERHLSSRRRQDLRRAERHAARMGQMSYSFLAPSAEEAEAVLDEAFRVEAAGWKGRERTALSCDPVVGAFFRTYALGAARRGILRVALLRVGGRAAAMQLAVAQAGRYWLLKIGYDEAFAPASPGILLLRESLRYAAEQGHASYEFLGGVAPWIKPWTSEERATVSLSAYPMSLAGASALSGRAAASVIRKLRSRFS</sequence>